<dbReference type="RefSeq" id="WP_244057997.1">
    <property type="nucleotide sequence ID" value="NZ_BQOA01000001.1"/>
</dbReference>
<dbReference type="Proteomes" id="UP001055104">
    <property type="component" value="Unassembled WGS sequence"/>
</dbReference>
<reference evidence="1" key="1">
    <citation type="submission" date="2022-01" db="EMBL/GenBank/DDBJ databases">
        <title>Novel bile acid biosynthetic pathways are enriched in the microbiome of centenarians.</title>
        <authorList>
            <person name="Sato Y."/>
            <person name="Atarashi K."/>
            <person name="Plichta R.D."/>
            <person name="Arai Y."/>
            <person name="Sasajima S."/>
            <person name="Kearney M.S."/>
            <person name="Suda W."/>
            <person name="Takeshita K."/>
            <person name="Sasaki T."/>
            <person name="Okamoto S."/>
            <person name="Skelly N.A."/>
            <person name="Okamura Y."/>
            <person name="Vlamakis H."/>
            <person name="Li Y."/>
            <person name="Tanoue T."/>
            <person name="Takei H."/>
            <person name="Nittono H."/>
            <person name="Narushima S."/>
            <person name="Irie J."/>
            <person name="Itoh H."/>
            <person name="Moriya K."/>
            <person name="Sugiura Y."/>
            <person name="Suematsu M."/>
            <person name="Moritoki N."/>
            <person name="Shibata S."/>
            <person name="Littman R.D."/>
            <person name="Fischbach A.M."/>
            <person name="Uwamino Y."/>
            <person name="Inoue T."/>
            <person name="Honda A."/>
            <person name="Hattori M."/>
            <person name="Murai T."/>
            <person name="Xavier J.R."/>
            <person name="Hirose N."/>
            <person name="Honda K."/>
        </authorList>
    </citation>
    <scope>NUCLEOTIDE SEQUENCE</scope>
    <source>
        <strain evidence="1">CE91-St7</strain>
    </source>
</reference>
<gene>
    <name evidence="1" type="ORF">CE91St7_20120</name>
</gene>
<sequence>MYKDLNGDGKISSGAGTLEDHGDLKYLGDNQSHYLFGIDINADWKGFDFRCFFQGVLKHNVWQSDGYFWGAYNNVWKSYGMKEHADYFRDAPVGLPGQELPANLNSYYPRPIFGSDNKRNQQCQSRYLLNASYIRLKNLQLGYTLPNTWVSKLGIDKCRVFVSGENLWTGTSLSDLFDPETVTTGSGNAYPLSKTWSFGLSLTL</sequence>
<comment type="caution">
    <text evidence="1">The sequence shown here is derived from an EMBL/GenBank/DDBJ whole genome shotgun (WGS) entry which is preliminary data.</text>
</comment>
<evidence type="ECO:0000313" key="1">
    <source>
        <dbReference type="EMBL" id="GKH81128.1"/>
    </source>
</evidence>
<dbReference type="AlphaFoldDB" id="A0AA37KF70"/>
<organism evidence="1 2">
    <name type="scientific">Phocaeicola dorei</name>
    <dbReference type="NCBI Taxonomy" id="357276"/>
    <lineage>
        <taxon>Bacteria</taxon>
        <taxon>Pseudomonadati</taxon>
        <taxon>Bacteroidota</taxon>
        <taxon>Bacteroidia</taxon>
        <taxon>Bacteroidales</taxon>
        <taxon>Bacteroidaceae</taxon>
        <taxon>Phocaeicola</taxon>
    </lineage>
</organism>
<dbReference type="EMBL" id="BQOB01000001">
    <property type="protein sequence ID" value="GKH81128.1"/>
    <property type="molecule type" value="Genomic_DNA"/>
</dbReference>
<name>A0AA37KF70_9BACT</name>
<protein>
    <recommendedName>
        <fullName evidence="3">SusC/RagA family TonB-linked outer membrane protein</fullName>
    </recommendedName>
</protein>
<proteinExistence type="predicted"/>
<evidence type="ECO:0000313" key="2">
    <source>
        <dbReference type="Proteomes" id="UP001055104"/>
    </source>
</evidence>
<evidence type="ECO:0008006" key="3">
    <source>
        <dbReference type="Google" id="ProtNLM"/>
    </source>
</evidence>
<accession>A0AA37KF70</accession>